<comment type="caution">
    <text evidence="2">The sequence shown here is derived from an EMBL/GenBank/DDBJ whole genome shotgun (WGS) entry which is preliminary data.</text>
</comment>
<feature type="transmembrane region" description="Helical" evidence="1">
    <location>
        <begin position="44"/>
        <end position="69"/>
    </location>
</feature>
<keyword evidence="1" id="KW-0812">Transmembrane</keyword>
<keyword evidence="3" id="KW-1185">Reference proteome</keyword>
<dbReference type="AlphaFoldDB" id="A0A2D0KPY5"/>
<organism evidence="2 3">
    <name type="scientific">Xenorhabdus kozodoii</name>
    <dbReference type="NCBI Taxonomy" id="351676"/>
    <lineage>
        <taxon>Bacteria</taxon>
        <taxon>Pseudomonadati</taxon>
        <taxon>Pseudomonadota</taxon>
        <taxon>Gammaproteobacteria</taxon>
        <taxon>Enterobacterales</taxon>
        <taxon>Morganellaceae</taxon>
        <taxon>Xenorhabdus</taxon>
    </lineage>
</organism>
<evidence type="ECO:0000313" key="2">
    <source>
        <dbReference type="EMBL" id="PHM65500.1"/>
    </source>
</evidence>
<evidence type="ECO:0000313" key="3">
    <source>
        <dbReference type="Proteomes" id="UP000221101"/>
    </source>
</evidence>
<reference evidence="2 3" key="1">
    <citation type="journal article" date="2017" name="Nat. Microbiol.">
        <title>Natural product diversity associated with the nematode symbionts Photorhabdus and Xenorhabdus.</title>
        <authorList>
            <person name="Tobias N.J."/>
            <person name="Wolff H."/>
            <person name="Djahanschiri B."/>
            <person name="Grundmann F."/>
            <person name="Kronenwerth M."/>
            <person name="Shi Y.M."/>
            <person name="Simonyi S."/>
            <person name="Grun P."/>
            <person name="Shapiro-Ilan D."/>
            <person name="Pidot S.J."/>
            <person name="Stinear T.P."/>
            <person name="Ebersberger I."/>
            <person name="Bode H.B."/>
        </authorList>
    </citation>
    <scope>NUCLEOTIDE SEQUENCE [LARGE SCALE GENOMIC DNA]</scope>
    <source>
        <strain evidence="2 3">DSM 17907</strain>
    </source>
</reference>
<dbReference type="RefSeq" id="WP_099143531.1">
    <property type="nucleotide sequence ID" value="NZ_CAWNOR010000005.1"/>
</dbReference>
<evidence type="ECO:0000256" key="1">
    <source>
        <dbReference type="SAM" id="Phobius"/>
    </source>
</evidence>
<keyword evidence="1" id="KW-1133">Transmembrane helix</keyword>
<dbReference type="Proteomes" id="UP000221101">
    <property type="component" value="Unassembled WGS sequence"/>
</dbReference>
<gene>
    <name evidence="2" type="ORF">Xkoz_03854</name>
</gene>
<sequence length="86" mass="9846">MKNDFNYQKLMAAMGLLFFFLAFTAMVPVNWYLSIKDGNYPSSIIGTVAYVVFCWKFVPVMKEVVIYFFSIAKKSLGKNTLPPQSK</sequence>
<accession>A0A2D0KPY5</accession>
<name>A0A2D0KPY5_9GAMM</name>
<proteinExistence type="predicted"/>
<feature type="transmembrane region" description="Helical" evidence="1">
    <location>
        <begin position="12"/>
        <end position="32"/>
    </location>
</feature>
<protein>
    <submittedName>
        <fullName evidence="2">Uncharacterized protein</fullName>
    </submittedName>
</protein>
<dbReference type="EMBL" id="NJCX01000102">
    <property type="protein sequence ID" value="PHM65500.1"/>
    <property type="molecule type" value="Genomic_DNA"/>
</dbReference>
<keyword evidence="1" id="KW-0472">Membrane</keyword>